<accession>A0ABT3ZR83</accession>
<dbReference type="PIRSF" id="PIRSF002741">
    <property type="entry name" value="MppA"/>
    <property type="match status" value="1"/>
</dbReference>
<dbReference type="SUPFAM" id="SSF53850">
    <property type="entry name" value="Periplasmic binding protein-like II"/>
    <property type="match status" value="1"/>
</dbReference>
<evidence type="ECO:0000313" key="6">
    <source>
        <dbReference type="EMBL" id="MCY0388787.1"/>
    </source>
</evidence>
<comment type="subcellular location">
    <subcellularLocation>
        <location evidence="1">Cell envelope</location>
    </subcellularLocation>
</comment>
<feature type="domain" description="Solute-binding protein family 5" evidence="5">
    <location>
        <begin position="121"/>
        <end position="456"/>
    </location>
</feature>
<evidence type="ECO:0000313" key="7">
    <source>
        <dbReference type="Proteomes" id="UP001082899"/>
    </source>
</evidence>
<dbReference type="InterPro" id="IPR006311">
    <property type="entry name" value="TAT_signal"/>
</dbReference>
<evidence type="ECO:0000256" key="2">
    <source>
        <dbReference type="ARBA" id="ARBA00005695"/>
    </source>
</evidence>
<evidence type="ECO:0000256" key="4">
    <source>
        <dbReference type="ARBA" id="ARBA00022729"/>
    </source>
</evidence>
<evidence type="ECO:0000259" key="5">
    <source>
        <dbReference type="Pfam" id="PF00496"/>
    </source>
</evidence>
<comment type="similarity">
    <text evidence="2">Belongs to the bacterial solute-binding protein 5 family.</text>
</comment>
<dbReference type="Pfam" id="PF00496">
    <property type="entry name" value="SBP_bac_5"/>
    <property type="match status" value="1"/>
</dbReference>
<keyword evidence="3" id="KW-0813">Transport</keyword>
<dbReference type="CDD" id="cd08503">
    <property type="entry name" value="PBP2_NikA_DppA_OppA_like_17"/>
    <property type="match status" value="1"/>
</dbReference>
<dbReference type="RefSeq" id="WP_267848674.1">
    <property type="nucleotide sequence ID" value="NZ_JAPMXC010000006.1"/>
</dbReference>
<dbReference type="InterPro" id="IPR030678">
    <property type="entry name" value="Peptide/Ni-bd"/>
</dbReference>
<reference evidence="6" key="1">
    <citation type="submission" date="2022-11" db="EMBL/GenBank/DDBJ databases">
        <title>Robbsia betulipollinis sp. nov., isolated from pollen of birch (Betula pendula).</title>
        <authorList>
            <person name="Shi H."/>
            <person name="Ambika Manirajan B."/>
            <person name="Ratering S."/>
            <person name="Geissler-Plaum R."/>
            <person name="Schnell S."/>
        </authorList>
    </citation>
    <scope>NUCLEOTIDE SEQUENCE</scope>
    <source>
        <strain evidence="6">Bb-Pol-6</strain>
    </source>
</reference>
<evidence type="ECO:0000256" key="1">
    <source>
        <dbReference type="ARBA" id="ARBA00004196"/>
    </source>
</evidence>
<dbReference type="Gene3D" id="3.40.190.10">
    <property type="entry name" value="Periplasmic binding protein-like II"/>
    <property type="match status" value="1"/>
</dbReference>
<keyword evidence="7" id="KW-1185">Reference proteome</keyword>
<comment type="caution">
    <text evidence="6">The sequence shown here is derived from an EMBL/GenBank/DDBJ whole genome shotgun (WGS) entry which is preliminary data.</text>
</comment>
<dbReference type="PANTHER" id="PTHR30290">
    <property type="entry name" value="PERIPLASMIC BINDING COMPONENT OF ABC TRANSPORTER"/>
    <property type="match status" value="1"/>
</dbReference>
<protein>
    <submittedName>
        <fullName evidence="6">ABC transporter substrate-binding protein</fullName>
    </submittedName>
</protein>
<dbReference type="InterPro" id="IPR039424">
    <property type="entry name" value="SBP_5"/>
</dbReference>
<dbReference type="Gene3D" id="3.10.105.10">
    <property type="entry name" value="Dipeptide-binding Protein, Domain 3"/>
    <property type="match status" value="1"/>
</dbReference>
<evidence type="ECO:0000256" key="3">
    <source>
        <dbReference type="ARBA" id="ARBA00022448"/>
    </source>
</evidence>
<dbReference type="EMBL" id="JAPMXC010000006">
    <property type="protein sequence ID" value="MCY0388787.1"/>
    <property type="molecule type" value="Genomic_DNA"/>
</dbReference>
<dbReference type="PROSITE" id="PS51318">
    <property type="entry name" value="TAT"/>
    <property type="match status" value="1"/>
</dbReference>
<organism evidence="6 7">
    <name type="scientific">Robbsia betulipollinis</name>
    <dbReference type="NCBI Taxonomy" id="2981849"/>
    <lineage>
        <taxon>Bacteria</taxon>
        <taxon>Pseudomonadati</taxon>
        <taxon>Pseudomonadota</taxon>
        <taxon>Betaproteobacteria</taxon>
        <taxon>Burkholderiales</taxon>
        <taxon>Burkholderiaceae</taxon>
        <taxon>Robbsia</taxon>
    </lineage>
</organism>
<gene>
    <name evidence="6" type="ORF">OVY01_16555</name>
</gene>
<dbReference type="InterPro" id="IPR000914">
    <property type="entry name" value="SBP_5_dom"/>
</dbReference>
<proteinExistence type="inferred from homology"/>
<sequence>MKPDGTVRHGLEQALLHDALDAWRAGRVDRRTALRYAAATGLSGLAAAIVASPTHAAASAVDTGEAARARPAPRPGATIRVANLTPTSAIDPVTASDSASICLLSQTCEFLIDDDGDTLTLRPALALAWFPDATARVWTFQLRRNVRFHDGQTMTAADVVASFDRLTDTVRGSAALSVFNGVLSQGGTRALDDHTVAFHLDAPNGNFPYYVSSDNYNAAILPARLARADPQAARYEQSFIGTGPFRLEHFTPRVGASFVRNPAYWGAPALPERVVFGFYADQQSQILALQGDDADIVVNFAIQGGRALLDHPRYKVQAVRSSSHRQVHMRCDAGPFADKRVRQALALSIDRAAIVEGIFLDRAQRGNDSPFAPVFPTSPATLPQRDIDPPGARARLAAAVPGQRPRATLVTEKFMEMPDYAVLLQNAAQSAGIDLRLRIESQSAYYGAAVRGQSDWLDSTIGITDYGHRGVPNVFLNATLSSQGAWNAARFRNPRYDALLARYGAALALSEQQMLATEIGRLLLDETPIIVAYFFDAMLALRADLQGVRFTAITQLLLAGAGWAAPGERHARG</sequence>
<keyword evidence="4" id="KW-0732">Signal</keyword>
<dbReference type="Proteomes" id="UP001082899">
    <property type="component" value="Unassembled WGS sequence"/>
</dbReference>
<dbReference type="PANTHER" id="PTHR30290:SF10">
    <property type="entry name" value="PERIPLASMIC OLIGOPEPTIDE-BINDING PROTEIN-RELATED"/>
    <property type="match status" value="1"/>
</dbReference>
<name>A0ABT3ZR83_9BURK</name>